<evidence type="ECO:0000313" key="2">
    <source>
        <dbReference type="EMBL" id="PVU91314.1"/>
    </source>
</evidence>
<organism evidence="2 3">
    <name type="scientific">Smittium simulii</name>
    <dbReference type="NCBI Taxonomy" id="133385"/>
    <lineage>
        <taxon>Eukaryota</taxon>
        <taxon>Fungi</taxon>
        <taxon>Fungi incertae sedis</taxon>
        <taxon>Zoopagomycota</taxon>
        <taxon>Kickxellomycotina</taxon>
        <taxon>Harpellomycetes</taxon>
        <taxon>Harpellales</taxon>
        <taxon>Legeriomycetaceae</taxon>
        <taxon>Smittium</taxon>
    </lineage>
</organism>
<keyword evidence="3" id="KW-1185">Reference proteome</keyword>
<accession>A0A2T9YGA9</accession>
<reference evidence="2 3" key="1">
    <citation type="journal article" date="2018" name="MBio">
        <title>Comparative Genomics Reveals the Core Gene Toolbox for the Fungus-Insect Symbiosis.</title>
        <authorList>
            <person name="Wang Y."/>
            <person name="Stata M."/>
            <person name="Wang W."/>
            <person name="Stajich J.E."/>
            <person name="White M.M."/>
            <person name="Moncalvo J.M."/>
        </authorList>
    </citation>
    <scope>NUCLEOTIDE SEQUENCE [LARGE SCALE GENOMIC DNA]</scope>
    <source>
        <strain evidence="2 3">SWE-8-4</strain>
    </source>
</reference>
<gene>
    <name evidence="2" type="ORF">BB561_004460</name>
</gene>
<protein>
    <submittedName>
        <fullName evidence="2">Uncharacterized protein</fullName>
    </submittedName>
</protein>
<evidence type="ECO:0000313" key="3">
    <source>
        <dbReference type="Proteomes" id="UP000245383"/>
    </source>
</evidence>
<evidence type="ECO:0000256" key="1">
    <source>
        <dbReference type="SAM" id="MobiDB-lite"/>
    </source>
</evidence>
<proteinExistence type="predicted"/>
<feature type="region of interest" description="Disordered" evidence="1">
    <location>
        <begin position="1"/>
        <end position="22"/>
    </location>
</feature>
<dbReference type="EMBL" id="MBFR01000208">
    <property type="protein sequence ID" value="PVU91314.1"/>
    <property type="molecule type" value="Genomic_DNA"/>
</dbReference>
<dbReference type="Proteomes" id="UP000245383">
    <property type="component" value="Unassembled WGS sequence"/>
</dbReference>
<name>A0A2T9YGA9_9FUNG</name>
<sequence>MERKQQSFQQTQAMDAQNSESATPAVCKNNAALYGIQMALANMIRPLKDYVLKKLKDPATSQIKNLHKLMEFPGRVPQLFEPTLKPTVKNKQLDALLASKKVSTKNRSRKGVPFVCASRMRMIQYPQRRIPLKTPPKPQSIQQITPRPEKLQNVITDIHMQDNQEEGLHGPFTEFPYLYKGIAPSYKLVLSSENQSLSIFGRFVDNKQFQRELHQGYTRIIIQIAGTRCHDWVILPRLLLPFIISSNITSVDTSIPNAFGYLFILPTDINRIHSNISNSFCCRFCCKFWLVSIYSIQNYSYVSYVFCVDANTYIVLAFSIFSVSKSDNNCLLFSSLSLNFT</sequence>
<dbReference type="AlphaFoldDB" id="A0A2T9YGA9"/>
<comment type="caution">
    <text evidence="2">The sequence shown here is derived from an EMBL/GenBank/DDBJ whole genome shotgun (WGS) entry which is preliminary data.</text>
</comment>